<dbReference type="AlphaFoldDB" id="A0A915DQH3"/>
<proteinExistence type="predicted"/>
<protein>
    <submittedName>
        <fullName evidence="2">Uncharacterized protein</fullName>
    </submittedName>
</protein>
<keyword evidence="1" id="KW-1185">Reference proteome</keyword>
<evidence type="ECO:0000313" key="2">
    <source>
        <dbReference type="WBParaSite" id="jg22456"/>
    </source>
</evidence>
<organism evidence="1 2">
    <name type="scientific">Ditylenchus dipsaci</name>
    <dbReference type="NCBI Taxonomy" id="166011"/>
    <lineage>
        <taxon>Eukaryota</taxon>
        <taxon>Metazoa</taxon>
        <taxon>Ecdysozoa</taxon>
        <taxon>Nematoda</taxon>
        <taxon>Chromadorea</taxon>
        <taxon>Rhabditida</taxon>
        <taxon>Tylenchina</taxon>
        <taxon>Tylenchomorpha</taxon>
        <taxon>Sphaerularioidea</taxon>
        <taxon>Anguinidae</taxon>
        <taxon>Anguininae</taxon>
        <taxon>Ditylenchus</taxon>
    </lineage>
</organism>
<dbReference type="Proteomes" id="UP000887574">
    <property type="component" value="Unplaced"/>
</dbReference>
<reference evidence="2" key="1">
    <citation type="submission" date="2022-11" db="UniProtKB">
        <authorList>
            <consortium name="WormBaseParasite"/>
        </authorList>
    </citation>
    <scope>IDENTIFICATION</scope>
</reference>
<accession>A0A915DQH3</accession>
<sequence>MSLSARLFRSLRRYFDTSPAEYEEKLAEDRLKIAQISVSIIIIIKECNEEQAVETVCFADISYSNSDFSSVASLFTTRNRSSFPLYFPPKLSYDSHVDVQFSVQHSLNVGNPHVGNSINRSRLDRSWPVKSWSRFLTLCVGAKMSFPSKAME</sequence>
<name>A0A915DQH3_9BILA</name>
<dbReference type="WBParaSite" id="jg22456">
    <property type="protein sequence ID" value="jg22456"/>
    <property type="gene ID" value="jg22456"/>
</dbReference>
<evidence type="ECO:0000313" key="1">
    <source>
        <dbReference type="Proteomes" id="UP000887574"/>
    </source>
</evidence>